<organism evidence="1 2">
    <name type="scientific">Protopolystoma xenopodis</name>
    <dbReference type="NCBI Taxonomy" id="117903"/>
    <lineage>
        <taxon>Eukaryota</taxon>
        <taxon>Metazoa</taxon>
        <taxon>Spiralia</taxon>
        <taxon>Lophotrochozoa</taxon>
        <taxon>Platyhelminthes</taxon>
        <taxon>Monogenea</taxon>
        <taxon>Polyopisthocotylea</taxon>
        <taxon>Polystomatidea</taxon>
        <taxon>Polystomatidae</taxon>
        <taxon>Protopolystoma</taxon>
    </lineage>
</organism>
<keyword evidence="2" id="KW-1185">Reference proteome</keyword>
<evidence type="ECO:0000313" key="1">
    <source>
        <dbReference type="EMBL" id="VEL28460.1"/>
    </source>
</evidence>
<protein>
    <submittedName>
        <fullName evidence="1">Uncharacterized protein</fullName>
    </submittedName>
</protein>
<gene>
    <name evidence="1" type="ORF">PXEA_LOCUS21900</name>
</gene>
<sequence>MLSVKKDRRISHYHHYYNPYRDPSATRVFAHEVNVMLMRHADPFDKDWQNTKMLVKEAEQAGQRLDMSSLVDYGTSAVQGKMGEAIEMDRLRNTLIEGNGDGKLSKNYLHLLDRFQNKVIQIVSNFTHTRPTC</sequence>
<dbReference type="EMBL" id="CAAALY010095215">
    <property type="protein sequence ID" value="VEL28460.1"/>
    <property type="molecule type" value="Genomic_DNA"/>
</dbReference>
<dbReference type="AlphaFoldDB" id="A0A448X597"/>
<comment type="caution">
    <text evidence="1">The sequence shown here is derived from an EMBL/GenBank/DDBJ whole genome shotgun (WGS) entry which is preliminary data.</text>
</comment>
<proteinExistence type="predicted"/>
<name>A0A448X597_9PLAT</name>
<accession>A0A448X597</accession>
<evidence type="ECO:0000313" key="2">
    <source>
        <dbReference type="Proteomes" id="UP000784294"/>
    </source>
</evidence>
<reference evidence="1" key="1">
    <citation type="submission" date="2018-11" db="EMBL/GenBank/DDBJ databases">
        <authorList>
            <consortium name="Pathogen Informatics"/>
        </authorList>
    </citation>
    <scope>NUCLEOTIDE SEQUENCE</scope>
</reference>
<dbReference type="Proteomes" id="UP000784294">
    <property type="component" value="Unassembled WGS sequence"/>
</dbReference>